<reference evidence="2 3" key="1">
    <citation type="submission" date="2017-06" db="EMBL/GenBank/DDBJ databases">
        <title>Cmopartive genomic analysis of Ambrosia Fusariam Clade fungi.</title>
        <authorList>
            <person name="Stajich J.E."/>
            <person name="Carrillo J."/>
            <person name="Kijimoto T."/>
            <person name="Eskalen A."/>
            <person name="O'Donnell K."/>
            <person name="Kasson M."/>
        </authorList>
    </citation>
    <scope>NUCLEOTIDE SEQUENCE [LARGE SCALE GENOMIC DNA]</scope>
    <source>
        <strain evidence="2 3">NRRL 20438</strain>
    </source>
</reference>
<keyword evidence="3" id="KW-1185">Reference proteome</keyword>
<feature type="compositionally biased region" description="Basic residues" evidence="1">
    <location>
        <begin position="1"/>
        <end position="24"/>
    </location>
</feature>
<dbReference type="EMBL" id="NIZV01000517">
    <property type="protein sequence ID" value="RSL86889.1"/>
    <property type="molecule type" value="Genomic_DNA"/>
</dbReference>
<organism evidence="2 3">
    <name type="scientific">Fusarium ambrosium</name>
    <dbReference type="NCBI Taxonomy" id="131363"/>
    <lineage>
        <taxon>Eukaryota</taxon>
        <taxon>Fungi</taxon>
        <taxon>Dikarya</taxon>
        <taxon>Ascomycota</taxon>
        <taxon>Pezizomycotina</taxon>
        <taxon>Sordariomycetes</taxon>
        <taxon>Hypocreomycetidae</taxon>
        <taxon>Hypocreales</taxon>
        <taxon>Nectriaceae</taxon>
        <taxon>Fusarium</taxon>
        <taxon>Fusarium solani species complex</taxon>
    </lineage>
</organism>
<feature type="region of interest" description="Disordered" evidence="1">
    <location>
        <begin position="1"/>
        <end position="101"/>
    </location>
</feature>
<proteinExistence type="predicted"/>
<sequence length="494" mass="55696">MAWRSRPRGLYRPRPVHRRVKQRQIGRQAEGSSEGDLNVADSGTGVRGRRHPHDSSPDPSEMALDQADKIADNHDDNGHTPPTNTQTALPDEDLSRWQPTTSLERSAWKQLNKDWHRSMRDAEVYYNKDRRDESKDYDELNLRSRECGFVLMNALDHLDADNTQELCTLFDTSLRLFRTDPLTLFSIQNLEFDNQGSALINQDGVSASSPVWSSDFSRKLSVIMPHPMWKGTKPYSFMLFAIKWVVICRTDDRHPLPQSDIDLLRWADIILDPSANNKPFGIRHQEHQRDILKRGGWQTPEAELLFAIWRMTGASSRLARVATDPHLVSAADLTILTDALNSLGQGGMIISCETHYQIFLGARAGPVYPSGIAELKTLYRNCWLSVQRVKGRRERQGSSLNGDGTLQNHSLSRRDLGLGDEGGEEGTRTGLSVNDGTTSKIHPLSPLIDSADTNTQDTDTPPSRHLPNDGAQIVRRSKRIKTPVIYTWPKLPFV</sequence>
<evidence type="ECO:0000256" key="1">
    <source>
        <dbReference type="SAM" id="MobiDB-lite"/>
    </source>
</evidence>
<protein>
    <submittedName>
        <fullName evidence="2">Uncharacterized protein</fullName>
    </submittedName>
</protein>
<evidence type="ECO:0000313" key="3">
    <source>
        <dbReference type="Proteomes" id="UP000288429"/>
    </source>
</evidence>
<evidence type="ECO:0000313" key="2">
    <source>
        <dbReference type="EMBL" id="RSL86889.1"/>
    </source>
</evidence>
<feature type="compositionally biased region" description="Polar residues" evidence="1">
    <location>
        <begin position="451"/>
        <end position="461"/>
    </location>
</feature>
<feature type="region of interest" description="Disordered" evidence="1">
    <location>
        <begin position="393"/>
        <end position="470"/>
    </location>
</feature>
<feature type="compositionally biased region" description="Basic and acidic residues" evidence="1">
    <location>
        <begin position="66"/>
        <end position="78"/>
    </location>
</feature>
<comment type="caution">
    <text evidence="2">The sequence shown here is derived from an EMBL/GenBank/DDBJ whole genome shotgun (WGS) entry which is preliminary data.</text>
</comment>
<gene>
    <name evidence="2" type="ORF">CDV31_016338</name>
</gene>
<feature type="compositionally biased region" description="Polar residues" evidence="1">
    <location>
        <begin position="397"/>
        <end position="410"/>
    </location>
</feature>
<dbReference type="AlphaFoldDB" id="A0A428SAU8"/>
<accession>A0A428SAU8</accession>
<dbReference type="Proteomes" id="UP000288429">
    <property type="component" value="Unassembled WGS sequence"/>
</dbReference>
<name>A0A428SAU8_9HYPO</name>